<dbReference type="Pfam" id="PF02525">
    <property type="entry name" value="Flavodoxin_2"/>
    <property type="match status" value="1"/>
</dbReference>
<dbReference type="AlphaFoldDB" id="A0A147ITU5"/>
<dbReference type="GO" id="GO:0005829">
    <property type="term" value="C:cytosol"/>
    <property type="evidence" value="ECO:0007669"/>
    <property type="project" value="TreeGrafter"/>
</dbReference>
<name>A0A147ITU5_9SPHN</name>
<dbReference type="Gene3D" id="3.40.50.360">
    <property type="match status" value="1"/>
</dbReference>
<organism evidence="4 5">
    <name type="scientific">Sphingomonas yabuuchiae</name>
    <dbReference type="NCBI Taxonomy" id="172044"/>
    <lineage>
        <taxon>Bacteria</taxon>
        <taxon>Pseudomonadati</taxon>
        <taxon>Pseudomonadota</taxon>
        <taxon>Alphaproteobacteria</taxon>
        <taxon>Sphingomonadales</taxon>
        <taxon>Sphingomonadaceae</taxon>
        <taxon>Sphingomonas</taxon>
    </lineage>
</organism>
<dbReference type="InterPro" id="IPR003680">
    <property type="entry name" value="Flavodoxin_fold"/>
</dbReference>
<evidence type="ECO:0000259" key="3">
    <source>
        <dbReference type="Pfam" id="PF02525"/>
    </source>
</evidence>
<dbReference type="PANTHER" id="PTHR10204:SF34">
    <property type="entry name" value="NAD(P)H DEHYDROGENASE [QUINONE] 1 ISOFORM 1"/>
    <property type="match status" value="1"/>
</dbReference>
<dbReference type="InterPro" id="IPR029039">
    <property type="entry name" value="Flavoprotein-like_sf"/>
</dbReference>
<evidence type="ECO:0000313" key="4">
    <source>
        <dbReference type="EMBL" id="KTT99050.1"/>
    </source>
</evidence>
<reference evidence="4 5" key="1">
    <citation type="journal article" date="2016" name="Front. Microbiol.">
        <title>Genomic Resource of Rice Seed Associated Bacteria.</title>
        <authorList>
            <person name="Midha S."/>
            <person name="Bansal K."/>
            <person name="Sharma S."/>
            <person name="Kumar N."/>
            <person name="Patil P.P."/>
            <person name="Chaudhry V."/>
            <person name="Patil P.B."/>
        </authorList>
    </citation>
    <scope>NUCLEOTIDE SEQUENCE [LARGE SCALE GENOMIC DNA]</scope>
    <source>
        <strain evidence="4 5">NS355</strain>
    </source>
</reference>
<comment type="caution">
    <text evidence="4">The sequence shown here is derived from an EMBL/GenBank/DDBJ whole genome shotgun (WGS) entry which is preliminary data.</text>
</comment>
<comment type="similarity">
    <text evidence="1">Belongs to the NAD(P)H dehydrogenase (quinone) family.</text>
</comment>
<dbReference type="OrthoDB" id="9798454at2"/>
<evidence type="ECO:0000313" key="5">
    <source>
        <dbReference type="Proteomes" id="UP000073923"/>
    </source>
</evidence>
<evidence type="ECO:0000256" key="1">
    <source>
        <dbReference type="ARBA" id="ARBA00006252"/>
    </source>
</evidence>
<dbReference type="EMBL" id="LDTF01000033">
    <property type="protein sequence ID" value="KTT99050.1"/>
    <property type="molecule type" value="Genomic_DNA"/>
</dbReference>
<dbReference type="InterPro" id="IPR051545">
    <property type="entry name" value="NAD(P)H_dehydrogenase_qn"/>
</dbReference>
<gene>
    <name evidence="4" type="ORF">NS355_07885</name>
</gene>
<accession>A0A147ITU5</accession>
<dbReference type="PANTHER" id="PTHR10204">
    <property type="entry name" value="NAD P H OXIDOREDUCTASE-RELATED"/>
    <property type="match status" value="1"/>
</dbReference>
<dbReference type="GO" id="GO:0003955">
    <property type="term" value="F:NAD(P)H dehydrogenase (quinone) activity"/>
    <property type="evidence" value="ECO:0007669"/>
    <property type="project" value="TreeGrafter"/>
</dbReference>
<dbReference type="PATRIC" id="fig|172044.3.peg.1364"/>
<proteinExistence type="inferred from homology"/>
<dbReference type="Proteomes" id="UP000073923">
    <property type="component" value="Unassembled WGS sequence"/>
</dbReference>
<sequence>MHILVVMAHPAGPSLTRSVASSILDAGAALGHTVELADLVAEEFDPVFGPADHAAFTAAGPTPPDVRREQQRIDRADHLILVHPVYWWSMPAVLKGWIDRVFISGWAFEEDTDRGIVKKLGRLNVHLVALAGASVATYAKHGYRNAMRAQIDHGIFDFCGATVVTSELVDGQTDDLASVPARVASLIGCHLA</sequence>
<dbReference type="RefSeq" id="WP_058745205.1">
    <property type="nucleotide sequence ID" value="NZ_LDTF01000033.1"/>
</dbReference>
<protein>
    <submittedName>
        <fullName evidence="4">NAD(P)H dehydrogenase</fullName>
    </submittedName>
</protein>
<feature type="domain" description="Flavodoxin-like fold" evidence="3">
    <location>
        <begin position="1"/>
        <end position="173"/>
    </location>
</feature>
<evidence type="ECO:0000256" key="2">
    <source>
        <dbReference type="ARBA" id="ARBA00023002"/>
    </source>
</evidence>
<dbReference type="SUPFAM" id="SSF52218">
    <property type="entry name" value="Flavoproteins"/>
    <property type="match status" value="1"/>
</dbReference>
<keyword evidence="2" id="KW-0560">Oxidoreductase</keyword>